<evidence type="ECO:0000256" key="4">
    <source>
        <dbReference type="ARBA" id="ARBA00023136"/>
    </source>
</evidence>
<proteinExistence type="predicted"/>
<evidence type="ECO:0000256" key="1">
    <source>
        <dbReference type="ARBA" id="ARBA00004141"/>
    </source>
</evidence>
<keyword evidence="4 6" id="KW-0472">Membrane</keyword>
<reference evidence="7 8" key="2">
    <citation type="submission" date="2018-11" db="EMBL/GenBank/DDBJ databases">
        <authorList>
            <consortium name="Pathogen Informatics"/>
        </authorList>
    </citation>
    <scope>NUCLEOTIDE SEQUENCE [LARGE SCALE GENOMIC DNA]</scope>
</reference>
<comment type="subcellular location">
    <subcellularLocation>
        <location evidence="1">Membrane</location>
        <topology evidence="1">Multi-pass membrane protein</topology>
    </subcellularLocation>
</comment>
<evidence type="ECO:0000313" key="8">
    <source>
        <dbReference type="Proteomes" id="UP000278807"/>
    </source>
</evidence>
<keyword evidence="8" id="KW-1185">Reference proteome</keyword>
<evidence type="ECO:0000313" key="7">
    <source>
        <dbReference type="EMBL" id="VDO01379.1"/>
    </source>
</evidence>
<dbReference type="InterPro" id="IPR024371">
    <property type="entry name" value="AcetylCoA_trans_1-like"/>
</dbReference>
<protein>
    <submittedName>
        <fullName evidence="9">Acetyl-coenzyme A transporter 1</fullName>
    </submittedName>
</protein>
<dbReference type="OrthoDB" id="6415790at2759"/>
<feature type="transmembrane region" description="Helical" evidence="6">
    <location>
        <begin position="103"/>
        <end position="123"/>
    </location>
</feature>
<evidence type="ECO:0000256" key="5">
    <source>
        <dbReference type="SAM" id="MobiDB-lite"/>
    </source>
</evidence>
<feature type="transmembrane region" description="Helical" evidence="6">
    <location>
        <begin position="67"/>
        <end position="91"/>
    </location>
</feature>
<dbReference type="EMBL" id="UZAE01004822">
    <property type="protein sequence ID" value="VDO01379.1"/>
    <property type="molecule type" value="Genomic_DNA"/>
</dbReference>
<dbReference type="Pfam" id="PF13000">
    <property type="entry name" value="Acatn"/>
    <property type="match status" value="1"/>
</dbReference>
<feature type="transmembrane region" description="Helical" evidence="6">
    <location>
        <begin position="489"/>
        <end position="509"/>
    </location>
</feature>
<feature type="transmembrane region" description="Helical" evidence="6">
    <location>
        <begin position="185"/>
        <end position="202"/>
    </location>
</feature>
<dbReference type="InterPro" id="IPR004752">
    <property type="entry name" value="AmpG_permease/AT-1"/>
</dbReference>
<sequence length="624" mass="69520">MTEEEEKKSANQKNFFSRIRHSTVWKDSTNILLLVFLYTLQGILIGITSVVPLLLQSNQRTVSYRDVGIFSWVFWTFSLKLIWAPFVDTFYFKRIGRRKSWLIPVQLAIGGMFFIIGGFVDRWLGRPVGDAWGPLGTTGDVQIFALTAAFFSLKFLAATQDIAVDGWAISMLSKENLGWAPTSQTIGQSIGILVGSTLFMIFESPDMCNDHFRSTPIPGKGFISFSGFLYACGVLFTISTIPVGLFKKEIENSNHETSSQVVDVTVNENDGNEEASRDPVGSEELELPSNKENEMLEAKNENQTTMLRCKFFSRAYITMIRMLLLKPVLVYVAFILARNFIFIASDSVSGLKLIERGLSKERVSLISLFMIPYDIVLPLLVVRCTSGPRPISTMLKFSIPLFFLSFTSIPLVYYIDYFKTETPINSTIVNGNSSSIIQGTRVTISPYFYAIIAILSAITSLLQSIVYLSQGTFHARIADPLLGGTYMTLLNTLANLSSALPSTVVLFFIDPLTWRTCENASVEKAISALNSTSTNRTELVELAENFLSTNATCMNYEGKEACELAGGACRTIVDGYYLMSGVGFVCGIVGFYFLHKMSKYLDGKTVEEYRVHEKSESPETSESF</sequence>
<dbReference type="Proteomes" id="UP000278807">
    <property type="component" value="Unassembled WGS sequence"/>
</dbReference>
<dbReference type="AlphaFoldDB" id="A0A0R3TEN3"/>
<feature type="transmembrane region" description="Helical" evidence="6">
    <location>
        <begin position="447"/>
        <end position="468"/>
    </location>
</feature>
<dbReference type="InterPro" id="IPR036259">
    <property type="entry name" value="MFS_trans_sf"/>
</dbReference>
<feature type="transmembrane region" description="Helical" evidence="6">
    <location>
        <begin position="222"/>
        <end position="246"/>
    </location>
</feature>
<dbReference type="GO" id="GO:0035348">
    <property type="term" value="P:acetyl-CoA transmembrane transport"/>
    <property type="evidence" value="ECO:0007669"/>
    <property type="project" value="InterPro"/>
</dbReference>
<evidence type="ECO:0000256" key="3">
    <source>
        <dbReference type="ARBA" id="ARBA00022989"/>
    </source>
</evidence>
<feature type="transmembrane region" description="Helical" evidence="6">
    <location>
        <begin position="31"/>
        <end position="55"/>
    </location>
</feature>
<dbReference type="GO" id="GO:0008521">
    <property type="term" value="F:acetyl-CoA transmembrane transporter activity"/>
    <property type="evidence" value="ECO:0007669"/>
    <property type="project" value="InterPro"/>
</dbReference>
<name>A0A0R3TEN3_RODNA</name>
<dbReference type="PANTHER" id="PTHR12778">
    <property type="entry name" value="SOLUTE CARRIER FAMILY 33 ACETYL-COA TRANSPORTER -RELATED"/>
    <property type="match status" value="1"/>
</dbReference>
<feature type="transmembrane region" description="Helical" evidence="6">
    <location>
        <begin position="576"/>
        <end position="594"/>
    </location>
</feature>
<keyword evidence="3 6" id="KW-1133">Transmembrane helix</keyword>
<evidence type="ECO:0000256" key="6">
    <source>
        <dbReference type="SAM" id="Phobius"/>
    </source>
</evidence>
<reference evidence="9" key="1">
    <citation type="submission" date="2017-02" db="UniProtKB">
        <authorList>
            <consortium name="WormBaseParasite"/>
        </authorList>
    </citation>
    <scope>IDENTIFICATION</scope>
</reference>
<feature type="transmembrane region" description="Helical" evidence="6">
    <location>
        <begin position="323"/>
        <end position="343"/>
    </location>
</feature>
<keyword evidence="2 6" id="KW-0812">Transmembrane</keyword>
<feature type="transmembrane region" description="Helical" evidence="6">
    <location>
        <begin position="363"/>
        <end position="382"/>
    </location>
</feature>
<accession>A0A0R3TEN3</accession>
<feature type="transmembrane region" description="Helical" evidence="6">
    <location>
        <begin position="394"/>
        <end position="415"/>
    </location>
</feature>
<evidence type="ECO:0000256" key="2">
    <source>
        <dbReference type="ARBA" id="ARBA00022692"/>
    </source>
</evidence>
<organism evidence="9">
    <name type="scientific">Rodentolepis nana</name>
    <name type="common">Dwarf tapeworm</name>
    <name type="synonym">Hymenolepis nana</name>
    <dbReference type="NCBI Taxonomy" id="102285"/>
    <lineage>
        <taxon>Eukaryota</taxon>
        <taxon>Metazoa</taxon>
        <taxon>Spiralia</taxon>
        <taxon>Lophotrochozoa</taxon>
        <taxon>Platyhelminthes</taxon>
        <taxon>Cestoda</taxon>
        <taxon>Eucestoda</taxon>
        <taxon>Cyclophyllidea</taxon>
        <taxon>Hymenolepididae</taxon>
        <taxon>Rodentolepis</taxon>
    </lineage>
</organism>
<dbReference type="GO" id="GO:0016020">
    <property type="term" value="C:membrane"/>
    <property type="evidence" value="ECO:0007669"/>
    <property type="project" value="UniProtKB-SubCell"/>
</dbReference>
<dbReference type="PANTHER" id="PTHR12778:SF9">
    <property type="entry name" value="ACETYL-COENZYME A TRANSPORTER 1"/>
    <property type="match status" value="1"/>
</dbReference>
<feature type="region of interest" description="Disordered" evidence="5">
    <location>
        <begin position="270"/>
        <end position="289"/>
    </location>
</feature>
<dbReference type="WBParaSite" id="HNAJ_0000552201-mRNA-1">
    <property type="protein sequence ID" value="HNAJ_0000552201-mRNA-1"/>
    <property type="gene ID" value="HNAJ_0000552201"/>
</dbReference>
<evidence type="ECO:0000313" key="9">
    <source>
        <dbReference type="WBParaSite" id="HNAJ_0000552201-mRNA-1"/>
    </source>
</evidence>
<dbReference type="SUPFAM" id="SSF103473">
    <property type="entry name" value="MFS general substrate transporter"/>
    <property type="match status" value="1"/>
</dbReference>
<gene>
    <name evidence="7" type="ORF">HNAJ_LOCUS5519</name>
</gene>
<dbReference type="STRING" id="102285.A0A0R3TEN3"/>